<reference evidence="1" key="2">
    <citation type="submission" date="2013-10" db="EMBL/GenBank/DDBJ databases">
        <authorList>
            <person name="Aslett M."/>
        </authorList>
    </citation>
    <scope>NUCLEOTIDE SEQUENCE [LARGE SCALE GENOMIC DNA]</scope>
    <source>
        <strain evidence="1">Houghton</strain>
    </source>
</reference>
<name>U6L219_EIMTE</name>
<dbReference type="InterPro" id="IPR045095">
    <property type="entry name" value="ACDP"/>
</dbReference>
<dbReference type="Proteomes" id="UP000030747">
    <property type="component" value="Unassembled WGS sequence"/>
</dbReference>
<protein>
    <submittedName>
        <fullName evidence="1">CBS domain-containing protein, putative</fullName>
    </submittedName>
</protein>
<dbReference type="Gene3D" id="3.10.580.10">
    <property type="entry name" value="CBS-domain"/>
    <property type="match status" value="1"/>
</dbReference>
<organism evidence="1 2">
    <name type="scientific">Eimeria tenella</name>
    <name type="common">Coccidian parasite</name>
    <dbReference type="NCBI Taxonomy" id="5802"/>
    <lineage>
        <taxon>Eukaryota</taxon>
        <taxon>Sar</taxon>
        <taxon>Alveolata</taxon>
        <taxon>Apicomplexa</taxon>
        <taxon>Conoidasida</taxon>
        <taxon>Coccidia</taxon>
        <taxon>Eucoccidiorida</taxon>
        <taxon>Eimeriorina</taxon>
        <taxon>Eimeriidae</taxon>
        <taxon>Eimeria</taxon>
    </lineage>
</organism>
<dbReference type="AlphaFoldDB" id="U6L219"/>
<dbReference type="OrthoDB" id="346533at2759"/>
<sequence>EDLGTIYDRQQLRALVEYHDNVVHVLTSDEARILKGGLDFAFVRVDKVMTPLHRVCGLEIDTKLTFEKISKILSCGFSRIPVLDLASPQCIVGLLYVKDLALFDPYAEVDVRTLLHLFGRNVYAVDEDTALLDLLTAFKKGG</sequence>
<dbReference type="RefSeq" id="XP_013235166.1">
    <property type="nucleotide sequence ID" value="XM_013379712.1"/>
</dbReference>
<gene>
    <name evidence="1" type="ORF">ETH_00038700</name>
</gene>
<accession>U6L219</accession>
<dbReference type="GeneID" id="25256781"/>
<keyword evidence="2" id="KW-1185">Reference proteome</keyword>
<feature type="non-terminal residue" evidence="1">
    <location>
        <position position="1"/>
    </location>
</feature>
<dbReference type="GO" id="GO:0010960">
    <property type="term" value="P:magnesium ion homeostasis"/>
    <property type="evidence" value="ECO:0007669"/>
    <property type="project" value="InterPro"/>
</dbReference>
<dbReference type="VEuPathDB" id="ToxoDB:ETH_00038700"/>
<proteinExistence type="predicted"/>
<evidence type="ECO:0000313" key="1">
    <source>
        <dbReference type="EMBL" id="CDJ44417.1"/>
    </source>
</evidence>
<evidence type="ECO:0000313" key="2">
    <source>
        <dbReference type="Proteomes" id="UP000030747"/>
    </source>
</evidence>
<dbReference type="VEuPathDB" id="ToxoDB:ETH2_1028000"/>
<reference evidence="1" key="1">
    <citation type="submission" date="2013-10" db="EMBL/GenBank/DDBJ databases">
        <title>Genomic analysis of the causative agents of coccidiosis in chickens.</title>
        <authorList>
            <person name="Reid A.J."/>
            <person name="Blake D."/>
            <person name="Billington K."/>
            <person name="Browne H."/>
            <person name="Dunn M."/>
            <person name="Hung S."/>
            <person name="Kawahara F."/>
            <person name="Miranda-Saavedra D."/>
            <person name="Mourier T."/>
            <person name="Nagra H."/>
            <person name="Otto T.D."/>
            <person name="Rawlings N."/>
            <person name="Sanchez A."/>
            <person name="Sanders M."/>
            <person name="Subramaniam C."/>
            <person name="Tay Y."/>
            <person name="Dear P."/>
            <person name="Doerig C."/>
            <person name="Gruber A."/>
            <person name="Parkinson J."/>
            <person name="Shirley M."/>
            <person name="Wan K.L."/>
            <person name="Berriman M."/>
            <person name="Tomley F."/>
            <person name="Pain A."/>
        </authorList>
    </citation>
    <scope>NUCLEOTIDE SEQUENCE [LARGE SCALE GENOMIC DNA]</scope>
    <source>
        <strain evidence="1">Houghton</strain>
    </source>
</reference>
<dbReference type="PANTHER" id="PTHR12064">
    <property type="entry name" value="METAL TRANSPORTER CNNM"/>
    <property type="match status" value="1"/>
</dbReference>
<dbReference type="InterPro" id="IPR046342">
    <property type="entry name" value="CBS_dom_sf"/>
</dbReference>
<dbReference type="EMBL" id="HG677058">
    <property type="protein sequence ID" value="CDJ44417.1"/>
    <property type="molecule type" value="Genomic_DNA"/>
</dbReference>
<dbReference type="SUPFAM" id="SSF54631">
    <property type="entry name" value="CBS-domain pair"/>
    <property type="match status" value="1"/>
</dbReference>
<dbReference type="PANTHER" id="PTHR12064:SF94">
    <property type="entry name" value="UNEXTENDED PROTEIN"/>
    <property type="match status" value="1"/>
</dbReference>